<accession>A0A2M3ZT29</accession>
<dbReference type="EMBL" id="GGFM01010976">
    <property type="protein sequence ID" value="MBW31727.1"/>
    <property type="molecule type" value="Transcribed_RNA"/>
</dbReference>
<evidence type="ECO:0000313" key="2">
    <source>
        <dbReference type="EMBL" id="MBW31727.1"/>
    </source>
</evidence>
<proteinExistence type="predicted"/>
<protein>
    <submittedName>
        <fullName evidence="2">Putative secreted peptide</fullName>
    </submittedName>
</protein>
<reference evidence="2" key="1">
    <citation type="submission" date="2018-01" db="EMBL/GenBank/DDBJ databases">
        <title>An insight into the sialome of Amazonian anophelines.</title>
        <authorList>
            <person name="Ribeiro J.M."/>
            <person name="Scarpassa V."/>
            <person name="Calvo E."/>
        </authorList>
    </citation>
    <scope>NUCLEOTIDE SEQUENCE</scope>
    <source>
        <tissue evidence="2">Salivary glands</tissue>
    </source>
</reference>
<name>A0A2M3ZT29_9DIPT</name>
<organism evidence="2">
    <name type="scientific">Anopheles braziliensis</name>
    <dbReference type="NCBI Taxonomy" id="58242"/>
    <lineage>
        <taxon>Eukaryota</taxon>
        <taxon>Metazoa</taxon>
        <taxon>Ecdysozoa</taxon>
        <taxon>Arthropoda</taxon>
        <taxon>Hexapoda</taxon>
        <taxon>Insecta</taxon>
        <taxon>Pterygota</taxon>
        <taxon>Neoptera</taxon>
        <taxon>Endopterygota</taxon>
        <taxon>Diptera</taxon>
        <taxon>Nematocera</taxon>
        <taxon>Culicoidea</taxon>
        <taxon>Culicidae</taxon>
        <taxon>Anophelinae</taxon>
        <taxon>Anopheles</taxon>
    </lineage>
</organism>
<evidence type="ECO:0000256" key="1">
    <source>
        <dbReference type="SAM" id="SignalP"/>
    </source>
</evidence>
<feature type="signal peptide" evidence="1">
    <location>
        <begin position="1"/>
        <end position="27"/>
    </location>
</feature>
<sequence length="95" mass="10357">MVLCRTLVRSMMMVLVMVSSRWRISIGNVRRRCLITGNRWYDTSSRTTGDRTSTSRSNTFRSMKSRSVIGGGAAAARGSCGSGILTCCCTHCIVG</sequence>
<keyword evidence="1" id="KW-0732">Signal</keyword>
<feature type="chain" id="PRO_5014979748" evidence="1">
    <location>
        <begin position="28"/>
        <end position="95"/>
    </location>
</feature>
<dbReference type="AlphaFoldDB" id="A0A2M3ZT29"/>